<dbReference type="GO" id="GO:0016020">
    <property type="term" value="C:membrane"/>
    <property type="evidence" value="ECO:0007669"/>
    <property type="project" value="UniProtKB-SubCell"/>
</dbReference>
<dbReference type="EMBL" id="SJOI01000001">
    <property type="protein sequence ID" value="TCL07333.1"/>
    <property type="molecule type" value="Genomic_DNA"/>
</dbReference>
<evidence type="ECO:0000256" key="1">
    <source>
        <dbReference type="ARBA" id="ARBA00004141"/>
    </source>
</evidence>
<gene>
    <name evidence="7" type="ORF">EZJ58_5651</name>
</gene>
<feature type="transmembrane region" description="Helical" evidence="5">
    <location>
        <begin position="172"/>
        <end position="190"/>
    </location>
</feature>
<dbReference type="InterPro" id="IPR007016">
    <property type="entry name" value="O-antigen_ligase-rel_domated"/>
</dbReference>
<keyword evidence="8" id="KW-1185">Reference proteome</keyword>
<feature type="transmembrane region" description="Helical" evidence="5">
    <location>
        <begin position="320"/>
        <end position="340"/>
    </location>
</feature>
<dbReference type="AlphaFoldDB" id="A0A4R1NIE9"/>
<dbReference type="InterPro" id="IPR051533">
    <property type="entry name" value="WaaL-like"/>
</dbReference>
<feature type="transmembrane region" description="Helical" evidence="5">
    <location>
        <begin position="247"/>
        <end position="265"/>
    </location>
</feature>
<evidence type="ECO:0000259" key="6">
    <source>
        <dbReference type="Pfam" id="PF04932"/>
    </source>
</evidence>
<dbReference type="PANTHER" id="PTHR37422">
    <property type="entry name" value="TEICHURONIC ACID BIOSYNTHESIS PROTEIN TUAE"/>
    <property type="match status" value="1"/>
</dbReference>
<reference evidence="7 8" key="1">
    <citation type="submission" date="2019-02" db="EMBL/GenBank/DDBJ databases">
        <title>Investigation of anaerobic lignin degradation for improved lignocellulosic biofuels.</title>
        <authorList>
            <person name="Deangelis K."/>
        </authorList>
    </citation>
    <scope>NUCLEOTIDE SEQUENCE [LARGE SCALE GENOMIC DNA]</scope>
    <source>
        <strain evidence="7 8">159R</strain>
    </source>
</reference>
<evidence type="ECO:0000256" key="3">
    <source>
        <dbReference type="ARBA" id="ARBA00022989"/>
    </source>
</evidence>
<feature type="transmembrane region" description="Helical" evidence="5">
    <location>
        <begin position="45"/>
        <end position="66"/>
    </location>
</feature>
<keyword evidence="2 5" id="KW-0812">Transmembrane</keyword>
<feature type="transmembrane region" description="Helical" evidence="5">
    <location>
        <begin position="78"/>
        <end position="96"/>
    </location>
</feature>
<keyword evidence="4 5" id="KW-0472">Membrane</keyword>
<sequence>MISQKKFTDAIFIILMSLTIFALSIKGDGSSEFLTVHYPPVINFIKNNALFIAIATIFLTTTLIVSRQRFIKINVFDPLLWFFVYKLILGSRMVFTDTGLDLKQIVSFFMVVMIYFLICCRTSNYQVSVTNIIKIIFLTAVLLCLINYYNLFFNYGGSSWKGRFFGIYTHPNFLAVDHATIIAISLGYLSEKNKGYFNRFKFDQLICFFNLIASFLLIILSGSRTGIVGFSAALIVYGVLNFKRNIILSICLFFVSLVALVYFYLNLSDIAQDSTGLTRILNAGNTRAQVWGGLWHDFMSSPLIGIGSLSIGTSGSYLKILSLGGIMLFIPFLIMLIFLFRQCVYQIKIKNYIFLYPIACLLACALTEGILTEGASFPILILLLIIISLSFSRKRSASLVNAYTRLNYPNMI</sequence>
<name>A0A4R1NIE9_9GAMM</name>
<dbReference type="OrthoDB" id="797472at2"/>
<evidence type="ECO:0000256" key="5">
    <source>
        <dbReference type="SAM" id="Phobius"/>
    </source>
</evidence>
<accession>A0A4R1NIE9</accession>
<evidence type="ECO:0000256" key="4">
    <source>
        <dbReference type="ARBA" id="ARBA00023136"/>
    </source>
</evidence>
<feature type="transmembrane region" description="Helical" evidence="5">
    <location>
        <begin position="102"/>
        <end position="120"/>
    </location>
</feature>
<keyword evidence="7" id="KW-0436">Ligase</keyword>
<organism evidence="7 8">
    <name type="scientific">Sodalis ligni</name>
    <dbReference type="NCBI Taxonomy" id="2697027"/>
    <lineage>
        <taxon>Bacteria</taxon>
        <taxon>Pseudomonadati</taxon>
        <taxon>Pseudomonadota</taxon>
        <taxon>Gammaproteobacteria</taxon>
        <taxon>Enterobacterales</taxon>
        <taxon>Bruguierivoracaceae</taxon>
        <taxon>Sodalis</taxon>
    </lineage>
</organism>
<dbReference type="PANTHER" id="PTHR37422:SF17">
    <property type="entry name" value="O-ANTIGEN LIGASE"/>
    <property type="match status" value="1"/>
</dbReference>
<feature type="transmembrane region" description="Helical" evidence="5">
    <location>
        <begin position="376"/>
        <end position="392"/>
    </location>
</feature>
<dbReference type="GO" id="GO:0016874">
    <property type="term" value="F:ligase activity"/>
    <property type="evidence" value="ECO:0007669"/>
    <property type="project" value="UniProtKB-KW"/>
</dbReference>
<keyword evidence="3 5" id="KW-1133">Transmembrane helix</keyword>
<feature type="transmembrane region" description="Helical" evidence="5">
    <location>
        <begin position="352"/>
        <end position="370"/>
    </location>
</feature>
<evidence type="ECO:0000256" key="2">
    <source>
        <dbReference type="ARBA" id="ARBA00022692"/>
    </source>
</evidence>
<feature type="transmembrane region" description="Helical" evidence="5">
    <location>
        <begin position="202"/>
        <end position="220"/>
    </location>
</feature>
<comment type="caution">
    <text evidence="7">The sequence shown here is derived from an EMBL/GenBank/DDBJ whole genome shotgun (WGS) entry which is preliminary data.</text>
</comment>
<proteinExistence type="predicted"/>
<feature type="transmembrane region" description="Helical" evidence="5">
    <location>
        <begin position="132"/>
        <end position="152"/>
    </location>
</feature>
<dbReference type="Proteomes" id="UP000294555">
    <property type="component" value="Unassembled WGS sequence"/>
</dbReference>
<dbReference type="Pfam" id="PF04932">
    <property type="entry name" value="Wzy_C"/>
    <property type="match status" value="1"/>
</dbReference>
<protein>
    <submittedName>
        <fullName evidence="7">O-antigen ligase-like membrane protein</fullName>
    </submittedName>
</protein>
<dbReference type="RefSeq" id="WP_132927454.1">
    <property type="nucleotide sequence ID" value="NZ_SJOI01000001.1"/>
</dbReference>
<comment type="subcellular location">
    <subcellularLocation>
        <location evidence="1">Membrane</location>
        <topology evidence="1">Multi-pass membrane protein</topology>
    </subcellularLocation>
</comment>
<evidence type="ECO:0000313" key="8">
    <source>
        <dbReference type="Proteomes" id="UP000294555"/>
    </source>
</evidence>
<evidence type="ECO:0000313" key="7">
    <source>
        <dbReference type="EMBL" id="TCL07333.1"/>
    </source>
</evidence>
<feature type="transmembrane region" description="Helical" evidence="5">
    <location>
        <begin position="7"/>
        <end position="25"/>
    </location>
</feature>
<feature type="domain" description="O-antigen ligase-related" evidence="6">
    <location>
        <begin position="210"/>
        <end position="311"/>
    </location>
</feature>